<dbReference type="InterPro" id="IPR002942">
    <property type="entry name" value="S4_RNA-bd"/>
</dbReference>
<dbReference type="Gene3D" id="3.10.290.10">
    <property type="entry name" value="RNA-binding S4 domain"/>
    <property type="match status" value="1"/>
</dbReference>
<keyword evidence="2 6" id="KW-0413">Isomerase</keyword>
<dbReference type="SUPFAM" id="SSF55120">
    <property type="entry name" value="Pseudouridine synthase"/>
    <property type="match status" value="1"/>
</dbReference>
<dbReference type="PROSITE" id="PS01129">
    <property type="entry name" value="PSI_RLU"/>
    <property type="match status" value="1"/>
</dbReference>
<evidence type="ECO:0000256" key="5">
    <source>
        <dbReference type="PROSITE-ProRule" id="PRU00182"/>
    </source>
</evidence>
<comment type="catalytic activity">
    <reaction evidence="3">
        <text>uridine(1911/1915/1917) in 23S rRNA = pseudouridine(1911/1915/1917) in 23S rRNA</text>
        <dbReference type="Rhea" id="RHEA:42524"/>
        <dbReference type="Rhea" id="RHEA-COMP:10097"/>
        <dbReference type="Rhea" id="RHEA-COMP:10098"/>
        <dbReference type="ChEBI" id="CHEBI:65314"/>
        <dbReference type="ChEBI" id="CHEBI:65315"/>
        <dbReference type="EC" id="5.4.99.23"/>
    </reaction>
</comment>
<dbReference type="NCBIfam" id="TIGR00005">
    <property type="entry name" value="rluA_subfam"/>
    <property type="match status" value="1"/>
</dbReference>
<dbReference type="PANTHER" id="PTHR21600:SF44">
    <property type="entry name" value="RIBOSOMAL LARGE SUBUNIT PSEUDOURIDINE SYNTHASE D"/>
    <property type="match status" value="1"/>
</dbReference>
<dbReference type="GO" id="GO:0003723">
    <property type="term" value="F:RNA binding"/>
    <property type="evidence" value="ECO:0007669"/>
    <property type="project" value="UniProtKB-KW"/>
</dbReference>
<evidence type="ECO:0000256" key="3">
    <source>
        <dbReference type="ARBA" id="ARBA00036882"/>
    </source>
</evidence>
<protein>
    <recommendedName>
        <fullName evidence="6">Pseudouridine synthase</fullName>
        <ecNumber evidence="6">5.4.99.-</ecNumber>
    </recommendedName>
</protein>
<feature type="active site" evidence="4">
    <location>
        <position position="156"/>
    </location>
</feature>
<dbReference type="EC" id="5.4.99.-" evidence="6"/>
<dbReference type="SUPFAM" id="SSF55174">
    <property type="entry name" value="Alpha-L RNA-binding motif"/>
    <property type="match status" value="1"/>
</dbReference>
<organism evidence="10">
    <name type="scientific">Acidicaldus sp</name>
    <dbReference type="NCBI Taxonomy" id="1872105"/>
    <lineage>
        <taxon>Bacteria</taxon>
        <taxon>Pseudomonadati</taxon>
        <taxon>Pseudomonadota</taxon>
        <taxon>Alphaproteobacteria</taxon>
        <taxon>Acetobacterales</taxon>
        <taxon>Acetobacteraceae</taxon>
        <taxon>Acidicaldus</taxon>
    </lineage>
</organism>
<feature type="domain" description="RNA-binding S4" evidence="9">
    <location>
        <begin position="31"/>
        <end position="75"/>
    </location>
</feature>
<dbReference type="InterPro" id="IPR050188">
    <property type="entry name" value="RluA_PseudoU_synthase"/>
</dbReference>
<evidence type="ECO:0000259" key="8">
    <source>
        <dbReference type="Pfam" id="PF00849"/>
    </source>
</evidence>
<dbReference type="GO" id="GO:0000455">
    <property type="term" value="P:enzyme-directed rRNA pseudouridine synthesis"/>
    <property type="evidence" value="ECO:0007669"/>
    <property type="project" value="TreeGrafter"/>
</dbReference>
<dbReference type="Pfam" id="PF00849">
    <property type="entry name" value="PseudoU_synth_2"/>
    <property type="match status" value="1"/>
</dbReference>
<sequence length="397" mass="41728">MTPPLPQDGDIREPAAGETWRVVAPQEAAGERLDRFLASAFPTLSRARIQGLIAAGRVAGDGVPLSSASAPVRPGRSYALHVPAATPATPAAQAIALDILFEDADLVVLNKPAGLVVHPAPGNPDGTLVNALLAHCGDSLAGIGGERRPGIVHRLDKETSGVMVVAKSERAMTRLAAAFAARDLDRAYLALCWGLPNPAEGVIAGAIGRDPRDRKRMAVRAAGGKPALTRYRLERAWFAAVAQLECRLATGRTHQIRVHLANAGHPLVGDPVYLRRLPASARVVPQAIRGALLDFPRQALHAARLGFAHPLTGAPLLFTAPPPPDLADLLAALTRAAGAAHGAILKSNSSCRVYVDRTSLVLYQTNTSRAHPEPDEPTPITPGSNGLRRKRGSFSGS</sequence>
<dbReference type="AlphaFoldDB" id="A0A8J4M562"/>
<dbReference type="InterPro" id="IPR036986">
    <property type="entry name" value="S4_RNA-bd_sf"/>
</dbReference>
<dbReference type="PANTHER" id="PTHR21600">
    <property type="entry name" value="MITOCHONDRIAL RNA PSEUDOURIDINE SYNTHASE"/>
    <property type="match status" value="1"/>
</dbReference>
<name>A0A8J4M562_9PROT</name>
<feature type="domain" description="Pseudouridine synthase RsuA/RluA-like" evidence="8">
    <location>
        <begin position="105"/>
        <end position="261"/>
    </location>
</feature>
<evidence type="ECO:0000256" key="4">
    <source>
        <dbReference type="PIRSR" id="PIRSR606225-1"/>
    </source>
</evidence>
<comment type="function">
    <text evidence="6">Responsible for synthesis of pseudouridine from uracil.</text>
</comment>
<comment type="caution">
    <text evidence="10">The sequence shown here is derived from an EMBL/GenBank/DDBJ whole genome shotgun (WGS) entry which is preliminary data.</text>
</comment>
<keyword evidence="5" id="KW-0694">RNA-binding</keyword>
<accession>A0A8J4M562</accession>
<comment type="catalytic activity">
    <reaction evidence="6">
        <text>a uridine in RNA = a pseudouridine in RNA</text>
        <dbReference type="Rhea" id="RHEA:48348"/>
        <dbReference type="Rhea" id="RHEA-COMP:12068"/>
        <dbReference type="Rhea" id="RHEA-COMP:12069"/>
        <dbReference type="ChEBI" id="CHEBI:65314"/>
        <dbReference type="ChEBI" id="CHEBI:65315"/>
    </reaction>
</comment>
<dbReference type="InterPro" id="IPR006224">
    <property type="entry name" value="PsdUridine_synth_RluA-like_CS"/>
</dbReference>
<dbReference type="Pfam" id="PF01479">
    <property type="entry name" value="S4"/>
    <property type="match status" value="1"/>
</dbReference>
<evidence type="ECO:0000256" key="2">
    <source>
        <dbReference type="ARBA" id="ARBA00023235"/>
    </source>
</evidence>
<comment type="similarity">
    <text evidence="1 6">Belongs to the pseudouridine synthase RluA family.</text>
</comment>
<feature type="compositionally biased region" description="Basic residues" evidence="7">
    <location>
        <begin position="387"/>
        <end position="397"/>
    </location>
</feature>
<gene>
    <name evidence="10" type="ORF">ENY07_03975</name>
</gene>
<reference evidence="10" key="1">
    <citation type="journal article" date="2020" name="mSystems">
        <title>Genome- and Community-Level Interaction Insights into Carbon Utilization and Element Cycling Functions of Hydrothermarchaeota in Hydrothermal Sediment.</title>
        <authorList>
            <person name="Zhou Z."/>
            <person name="Liu Y."/>
            <person name="Xu W."/>
            <person name="Pan J."/>
            <person name="Luo Z.H."/>
            <person name="Li M."/>
        </authorList>
    </citation>
    <scope>NUCLEOTIDE SEQUENCE</scope>
    <source>
        <strain evidence="10">SpSt-997</strain>
    </source>
</reference>
<feature type="region of interest" description="Disordered" evidence="7">
    <location>
        <begin position="366"/>
        <end position="397"/>
    </location>
</feature>
<evidence type="ECO:0000256" key="7">
    <source>
        <dbReference type="SAM" id="MobiDB-lite"/>
    </source>
</evidence>
<dbReference type="InterPro" id="IPR006225">
    <property type="entry name" value="PsdUridine_synth_RluC/D"/>
</dbReference>
<dbReference type="CDD" id="cd02869">
    <property type="entry name" value="PseudoU_synth_RluA_like"/>
    <property type="match status" value="1"/>
</dbReference>
<dbReference type="InterPro" id="IPR020103">
    <property type="entry name" value="PsdUridine_synth_cat_dom_sf"/>
</dbReference>
<evidence type="ECO:0000313" key="10">
    <source>
        <dbReference type="EMBL" id="HGC42371.1"/>
    </source>
</evidence>
<dbReference type="GO" id="GO:0160140">
    <property type="term" value="F:23S rRNA pseudouridine(1911/1915/1917) synthase activity"/>
    <property type="evidence" value="ECO:0007669"/>
    <property type="project" value="UniProtKB-EC"/>
</dbReference>
<proteinExistence type="inferred from homology"/>
<evidence type="ECO:0000256" key="1">
    <source>
        <dbReference type="ARBA" id="ARBA00010876"/>
    </source>
</evidence>
<evidence type="ECO:0000256" key="6">
    <source>
        <dbReference type="RuleBase" id="RU362028"/>
    </source>
</evidence>
<dbReference type="CDD" id="cd00165">
    <property type="entry name" value="S4"/>
    <property type="match status" value="1"/>
</dbReference>
<dbReference type="Gene3D" id="3.30.2350.10">
    <property type="entry name" value="Pseudouridine synthase"/>
    <property type="match status" value="1"/>
</dbReference>
<evidence type="ECO:0000259" key="9">
    <source>
        <dbReference type="Pfam" id="PF01479"/>
    </source>
</evidence>
<dbReference type="EMBL" id="DTQM01000078">
    <property type="protein sequence ID" value="HGC42371.1"/>
    <property type="molecule type" value="Genomic_DNA"/>
</dbReference>
<dbReference type="PROSITE" id="PS50889">
    <property type="entry name" value="S4"/>
    <property type="match status" value="1"/>
</dbReference>
<dbReference type="InterPro" id="IPR006145">
    <property type="entry name" value="PsdUridine_synth_RsuA/RluA"/>
</dbReference>